<keyword evidence="2" id="KW-0560">Oxidoreductase</keyword>
<dbReference type="EMBL" id="CP141059">
    <property type="protein sequence ID" value="WQQ25370.1"/>
    <property type="molecule type" value="Genomic_DNA"/>
</dbReference>
<dbReference type="EC" id="1.-.-.-" evidence="2"/>
<dbReference type="PANTHER" id="PTHR30137:SF6">
    <property type="entry name" value="LUCIFERASE-LIKE MONOOXYGENASE"/>
    <property type="match status" value="1"/>
</dbReference>
<dbReference type="Pfam" id="PF00296">
    <property type="entry name" value="Bac_luciferase"/>
    <property type="match status" value="1"/>
</dbReference>
<dbReference type="InterPro" id="IPR036661">
    <property type="entry name" value="Luciferase-like_sf"/>
</dbReference>
<accession>A0ABZ0ZM82</accession>
<dbReference type="PANTHER" id="PTHR30137">
    <property type="entry name" value="LUCIFERASE-LIKE MONOOXYGENASE"/>
    <property type="match status" value="1"/>
</dbReference>
<dbReference type="GO" id="GO:0016491">
    <property type="term" value="F:oxidoreductase activity"/>
    <property type="evidence" value="ECO:0007669"/>
    <property type="project" value="UniProtKB-KW"/>
</dbReference>
<feature type="domain" description="Luciferase-like" evidence="1">
    <location>
        <begin position="3"/>
        <end position="291"/>
    </location>
</feature>
<keyword evidence="3" id="KW-1185">Reference proteome</keyword>
<evidence type="ECO:0000313" key="3">
    <source>
        <dbReference type="Proteomes" id="UP001327225"/>
    </source>
</evidence>
<proteinExistence type="predicted"/>
<dbReference type="SUPFAM" id="SSF51679">
    <property type="entry name" value="Bacterial luciferase-like"/>
    <property type="match status" value="1"/>
</dbReference>
<dbReference type="InterPro" id="IPR011251">
    <property type="entry name" value="Luciferase-like_dom"/>
</dbReference>
<sequence length="337" mass="37174">MMMRFGFLLPHLIDRNARDPFGESKRICQLAESLGYDFVVVGQHHFTPGYVSAPFTVLAAIAAATERLRLCTGIVILPLHHPLTVAEQVAQLDELSGGRAVLGVGTGYRRYEFDALGVPFDQRVARMESALELLPNAWTGSDAEVPRVVPAPLQVPHPPIWVGARGERPLERAARLADGWMTGLSQPVHELKSLAEAFLAFPRPDDRRRDICMMRHLGIGESRHQVEKDWLEPALQFYVDYWDAGARADKDPDIVARAKAGQTVTLEEFANDRAVAGTPDECLRQVADYVAQTQATEVCIVTQSAGPVAFEREIRLFSEGVIAHWPGVMSSGQTIST</sequence>
<evidence type="ECO:0000259" key="1">
    <source>
        <dbReference type="Pfam" id="PF00296"/>
    </source>
</evidence>
<dbReference type="InterPro" id="IPR050766">
    <property type="entry name" value="Bact_Lucif_Oxidored"/>
</dbReference>
<protein>
    <submittedName>
        <fullName evidence="2">LLM class flavin-dependent oxidoreductase</fullName>
        <ecNumber evidence="2">1.-.-.-</ecNumber>
    </submittedName>
</protein>
<reference evidence="3" key="1">
    <citation type="submission" date="2023-12" db="EMBL/GenBank/DDBJ databases">
        <title>Novel species in genus Nocardioides.</title>
        <authorList>
            <person name="Zhou H."/>
        </authorList>
    </citation>
    <scope>NUCLEOTIDE SEQUENCE [LARGE SCALE GENOMIC DNA]</scope>
    <source>
        <strain evidence="3">HM61</strain>
    </source>
</reference>
<dbReference type="RefSeq" id="WP_322455898.1">
    <property type="nucleotide sequence ID" value="NZ_CP141059.1"/>
</dbReference>
<name>A0ABZ0ZM82_9ACTN</name>
<dbReference type="Gene3D" id="3.20.20.30">
    <property type="entry name" value="Luciferase-like domain"/>
    <property type="match status" value="1"/>
</dbReference>
<evidence type="ECO:0000313" key="2">
    <source>
        <dbReference type="EMBL" id="WQQ25370.1"/>
    </source>
</evidence>
<dbReference type="Proteomes" id="UP001327225">
    <property type="component" value="Chromosome"/>
</dbReference>
<organism evidence="2 3">
    <name type="scientific">Nocardioides bizhenqiangii</name>
    <dbReference type="NCBI Taxonomy" id="3095076"/>
    <lineage>
        <taxon>Bacteria</taxon>
        <taxon>Bacillati</taxon>
        <taxon>Actinomycetota</taxon>
        <taxon>Actinomycetes</taxon>
        <taxon>Propionibacteriales</taxon>
        <taxon>Nocardioidaceae</taxon>
        <taxon>Nocardioides</taxon>
    </lineage>
</organism>
<gene>
    <name evidence="2" type="ORF">SHK19_15535</name>
</gene>